<dbReference type="InParanoid" id="A0A132B8H0"/>
<sequence length="98" mass="10453">MQLSNLIYLAIGSILPMSNAFALDSRDVPGPGACWKASNTCYGEYSGFYNGHTYKNYSYDCNCATPCLVDGTECVAVYEPAPGEGDGLIVDCSNVKCS</sequence>
<gene>
    <name evidence="2" type="ORF">LY89DRAFT_789108</name>
</gene>
<dbReference type="RefSeq" id="XP_018062644.1">
    <property type="nucleotide sequence ID" value="XM_018223221.1"/>
</dbReference>
<organism evidence="2 3">
    <name type="scientific">Mollisia scopiformis</name>
    <name type="common">Conifer needle endophyte fungus</name>
    <name type="synonym">Phialocephala scopiformis</name>
    <dbReference type="NCBI Taxonomy" id="149040"/>
    <lineage>
        <taxon>Eukaryota</taxon>
        <taxon>Fungi</taxon>
        <taxon>Dikarya</taxon>
        <taxon>Ascomycota</taxon>
        <taxon>Pezizomycotina</taxon>
        <taxon>Leotiomycetes</taxon>
        <taxon>Helotiales</taxon>
        <taxon>Mollisiaceae</taxon>
        <taxon>Mollisia</taxon>
    </lineage>
</organism>
<evidence type="ECO:0000256" key="1">
    <source>
        <dbReference type="SAM" id="SignalP"/>
    </source>
</evidence>
<dbReference type="Proteomes" id="UP000070700">
    <property type="component" value="Unassembled WGS sequence"/>
</dbReference>
<accession>A0A132B8H0</accession>
<feature type="chain" id="PRO_5007287961" evidence="1">
    <location>
        <begin position="21"/>
        <end position="98"/>
    </location>
</feature>
<dbReference type="KEGG" id="psco:LY89DRAFT_789108"/>
<protein>
    <submittedName>
        <fullName evidence="2">Uncharacterized protein</fullName>
    </submittedName>
</protein>
<dbReference type="EMBL" id="KQ947436">
    <property type="protein sequence ID" value="KUJ08289.1"/>
    <property type="molecule type" value="Genomic_DNA"/>
</dbReference>
<evidence type="ECO:0000313" key="3">
    <source>
        <dbReference type="Proteomes" id="UP000070700"/>
    </source>
</evidence>
<proteinExistence type="predicted"/>
<dbReference type="GeneID" id="28832947"/>
<dbReference type="AlphaFoldDB" id="A0A132B8H0"/>
<keyword evidence="1" id="KW-0732">Signal</keyword>
<keyword evidence="3" id="KW-1185">Reference proteome</keyword>
<feature type="signal peptide" evidence="1">
    <location>
        <begin position="1"/>
        <end position="20"/>
    </location>
</feature>
<evidence type="ECO:0000313" key="2">
    <source>
        <dbReference type="EMBL" id="KUJ08289.1"/>
    </source>
</evidence>
<name>A0A132B8H0_MOLSC</name>
<reference evidence="2 3" key="1">
    <citation type="submission" date="2015-10" db="EMBL/GenBank/DDBJ databases">
        <title>Full genome of DAOMC 229536 Phialocephala scopiformis, a fungal endophyte of spruce producing the potent anti-insectan compound rugulosin.</title>
        <authorList>
            <consortium name="DOE Joint Genome Institute"/>
            <person name="Walker A.K."/>
            <person name="Frasz S.L."/>
            <person name="Seifert K.A."/>
            <person name="Miller J.D."/>
            <person name="Mondo S.J."/>
            <person name="Labutti K."/>
            <person name="Lipzen A."/>
            <person name="Dockter R."/>
            <person name="Kennedy M."/>
            <person name="Grigoriev I.V."/>
            <person name="Spatafora J.W."/>
        </authorList>
    </citation>
    <scope>NUCLEOTIDE SEQUENCE [LARGE SCALE GENOMIC DNA]</scope>
    <source>
        <strain evidence="2 3">CBS 120377</strain>
    </source>
</reference>